<dbReference type="InterPro" id="IPR014825">
    <property type="entry name" value="DNA_alkylation"/>
</dbReference>
<dbReference type="CDD" id="cd06561">
    <property type="entry name" value="AlkD_like"/>
    <property type="match status" value="1"/>
</dbReference>
<sequence length="237" mass="27283">MNCNEIINELKKMSDEKYKKNIIKLGIPEDRCIGVSVADLRKLSKNIKKDNDLARELWISGYHEAMLLSVLIMDKKSVTLEYIEEIMNDVISWDLCDHLCKNIIIKIKGYEDLIYKWSSSEKLYFKRAAFTLIASYVIHNKKADDEALNKMLQIIEENSDDDREHVKKAVLWALKEIGKKDMEWKDKSAKVSNKLISSGVKSKVWIGSNALKELNTLVKVEGRTRLISNKSKMGSNV</sequence>
<proteinExistence type="predicted"/>
<dbReference type="AlphaFoldDB" id="A0A3E3E1U6"/>
<dbReference type="SUPFAM" id="SSF48371">
    <property type="entry name" value="ARM repeat"/>
    <property type="match status" value="1"/>
</dbReference>
<dbReference type="PANTHER" id="PTHR41291">
    <property type="entry name" value="DNA ALKYLATION REPAIR PROTEIN"/>
    <property type="match status" value="1"/>
</dbReference>
<dbReference type="Proteomes" id="UP000261212">
    <property type="component" value="Unassembled WGS sequence"/>
</dbReference>
<name>A0A3E3E1U6_9FIRM</name>
<dbReference type="Pfam" id="PF08713">
    <property type="entry name" value="DNA_alkylation"/>
    <property type="match status" value="1"/>
</dbReference>
<reference evidence="1 2" key="1">
    <citation type="submission" date="2018-08" db="EMBL/GenBank/DDBJ databases">
        <title>A genome reference for cultivated species of the human gut microbiota.</title>
        <authorList>
            <person name="Zou Y."/>
            <person name="Xue W."/>
            <person name="Luo G."/>
        </authorList>
    </citation>
    <scope>NUCLEOTIDE SEQUENCE [LARGE SCALE GENOMIC DNA]</scope>
    <source>
        <strain evidence="1 2">AM25-6</strain>
    </source>
</reference>
<dbReference type="RefSeq" id="WP_117531418.1">
    <property type="nucleotide sequence ID" value="NZ_QUSM01000002.1"/>
</dbReference>
<accession>A0A3E3E1U6</accession>
<evidence type="ECO:0000313" key="1">
    <source>
        <dbReference type="EMBL" id="RGD75245.1"/>
    </source>
</evidence>
<dbReference type="InterPro" id="IPR016024">
    <property type="entry name" value="ARM-type_fold"/>
</dbReference>
<comment type="caution">
    <text evidence="1">The sequence shown here is derived from an EMBL/GenBank/DDBJ whole genome shotgun (WGS) entry which is preliminary data.</text>
</comment>
<protein>
    <submittedName>
        <fullName evidence="1">DNA alkylation repair protein</fullName>
    </submittedName>
</protein>
<dbReference type="EMBL" id="QUSM01000002">
    <property type="protein sequence ID" value="RGD75245.1"/>
    <property type="molecule type" value="Genomic_DNA"/>
</dbReference>
<dbReference type="Gene3D" id="1.25.10.90">
    <property type="match status" value="1"/>
</dbReference>
<dbReference type="PANTHER" id="PTHR41291:SF1">
    <property type="entry name" value="DNA ALKYLATION REPAIR PROTEIN"/>
    <property type="match status" value="1"/>
</dbReference>
<evidence type="ECO:0000313" key="2">
    <source>
        <dbReference type="Proteomes" id="UP000261212"/>
    </source>
</evidence>
<organism evidence="1 2">
    <name type="scientific">Anaerofustis stercorihominis</name>
    <dbReference type="NCBI Taxonomy" id="214853"/>
    <lineage>
        <taxon>Bacteria</taxon>
        <taxon>Bacillati</taxon>
        <taxon>Bacillota</taxon>
        <taxon>Clostridia</taxon>
        <taxon>Eubacteriales</taxon>
        <taxon>Eubacteriaceae</taxon>
        <taxon>Anaerofustis</taxon>
    </lineage>
</organism>
<gene>
    <name evidence="1" type="ORF">DW687_02665</name>
</gene>